<dbReference type="InterPro" id="IPR006159">
    <property type="entry name" value="Acid_CoA_mut_C"/>
</dbReference>
<keyword evidence="5" id="KW-0560">Oxidoreductase</keyword>
<comment type="similarity">
    <text evidence="2">Belongs to the short-chain dehydrogenases/reductases (SDR) family.</text>
</comment>
<evidence type="ECO:0000256" key="2">
    <source>
        <dbReference type="ARBA" id="ARBA00006484"/>
    </source>
</evidence>
<dbReference type="EMBL" id="BAABAT010000072">
    <property type="protein sequence ID" value="GAA4263573.1"/>
    <property type="molecule type" value="Genomic_DNA"/>
</dbReference>
<dbReference type="SMART" id="SM00822">
    <property type="entry name" value="PKS_KR"/>
    <property type="match status" value="1"/>
</dbReference>
<dbReference type="SUPFAM" id="SSF51735">
    <property type="entry name" value="NAD(P)-binding Rossmann-fold domains"/>
    <property type="match status" value="1"/>
</dbReference>
<dbReference type="PANTHER" id="PTHR45024:SF2">
    <property type="entry name" value="SCP2 DOMAIN-CONTAINING PROTEIN"/>
    <property type="match status" value="1"/>
</dbReference>
<evidence type="ECO:0000256" key="3">
    <source>
        <dbReference type="ARBA" id="ARBA00022628"/>
    </source>
</evidence>
<reference evidence="10" key="1">
    <citation type="journal article" date="2019" name="Int. J. Syst. Evol. Microbiol.">
        <title>The Global Catalogue of Microorganisms (GCM) 10K type strain sequencing project: providing services to taxonomists for standard genome sequencing and annotation.</title>
        <authorList>
            <consortium name="The Broad Institute Genomics Platform"/>
            <consortium name="The Broad Institute Genome Sequencing Center for Infectious Disease"/>
            <person name="Wu L."/>
            <person name="Ma J."/>
        </authorList>
    </citation>
    <scope>NUCLEOTIDE SEQUENCE [LARGE SCALE GENOMIC DNA]</scope>
    <source>
        <strain evidence="10">JCM 17441</strain>
    </source>
</reference>
<comment type="cofactor">
    <cofactor evidence="1">
        <name>adenosylcob(III)alamin</name>
        <dbReference type="ChEBI" id="CHEBI:18408"/>
    </cofactor>
</comment>
<evidence type="ECO:0000256" key="6">
    <source>
        <dbReference type="ARBA" id="ARBA00023235"/>
    </source>
</evidence>
<evidence type="ECO:0000313" key="10">
    <source>
        <dbReference type="Proteomes" id="UP001500620"/>
    </source>
</evidence>
<keyword evidence="3" id="KW-0846">Cobalamin</keyword>
<dbReference type="PROSITE" id="PS00061">
    <property type="entry name" value="ADH_SHORT"/>
    <property type="match status" value="1"/>
</dbReference>
<comment type="caution">
    <text evidence="9">The sequence shown here is derived from an EMBL/GenBank/DDBJ whole genome shotgun (WGS) entry which is preliminary data.</text>
</comment>
<accession>A0ABP8DU76</accession>
<dbReference type="Proteomes" id="UP001500620">
    <property type="component" value="Unassembled WGS sequence"/>
</dbReference>
<name>A0ABP8DU76_9ACTN</name>
<dbReference type="InterPro" id="IPR036291">
    <property type="entry name" value="NAD(P)-bd_dom_sf"/>
</dbReference>
<sequence length="453" mass="46926">MTGARGDRPGRIVIGTLGLDQHEVGAMAISRALVRHGYEVVYLGRFNTPERLAAVAEQEDADIVGVSVHSWEFIAYADELLGRCRELGVGLVFGGSVLTERDRNDLLARGADAVFGPYASEADMLAQIAALVRRVRTEPDGRRAPEAQPAADAPGPLAGRVVVVTGAARGLGRAYTLELCRQGAAVVANDIDEAALKETTGAVQNTPGSVHPLAGDITEPRCPRALLDAALDRYGQLHGVVSNAGVLRSGPLTQLTDDELRLLLDVHVTATFRLLRVAGGYWRAEAKAGRTVPAAAVLTTSAAGLYGFRAEAAYTAAKAAVAALAPVAADELGRYGVTVNAVAPAARTRLTGWLGEAPPDPAADPWAPEHVAPVVAWLLGPEAREITGRVIEAGNGEISVPVGWHPGPPAPLPPRLSPADAGALLTRLVAAAAPPPALLTAGPVGFQKSGHPG</sequence>
<dbReference type="InterPro" id="IPR051687">
    <property type="entry name" value="Peroxisomal_Beta-Oxidation"/>
</dbReference>
<dbReference type="InterPro" id="IPR002347">
    <property type="entry name" value="SDR_fam"/>
</dbReference>
<dbReference type="Gene3D" id="3.40.50.280">
    <property type="entry name" value="Cobalamin-binding domain"/>
    <property type="match status" value="1"/>
</dbReference>
<feature type="domain" description="B12-binding" evidence="8">
    <location>
        <begin position="9"/>
        <end position="138"/>
    </location>
</feature>
<protein>
    <recommendedName>
        <fullName evidence="8">B12-binding domain-containing protein</fullName>
    </recommendedName>
</protein>
<evidence type="ECO:0000256" key="7">
    <source>
        <dbReference type="ARBA" id="ARBA00023285"/>
    </source>
</evidence>
<keyword evidence="7" id="KW-0170">Cobalt</keyword>
<keyword evidence="4" id="KW-0479">Metal-binding</keyword>
<keyword evidence="6" id="KW-0413">Isomerase</keyword>
<dbReference type="Pfam" id="PF00106">
    <property type="entry name" value="adh_short"/>
    <property type="match status" value="1"/>
</dbReference>
<dbReference type="InterPro" id="IPR036724">
    <property type="entry name" value="Cobalamin-bd_sf"/>
</dbReference>
<evidence type="ECO:0000256" key="5">
    <source>
        <dbReference type="ARBA" id="ARBA00023002"/>
    </source>
</evidence>
<proteinExistence type="inferred from homology"/>
<dbReference type="InterPro" id="IPR057326">
    <property type="entry name" value="KR_dom"/>
</dbReference>
<evidence type="ECO:0000256" key="1">
    <source>
        <dbReference type="ARBA" id="ARBA00001922"/>
    </source>
</evidence>
<dbReference type="NCBIfam" id="TIGR00640">
    <property type="entry name" value="acid_CoA_mut_C"/>
    <property type="match status" value="1"/>
</dbReference>
<dbReference type="Gene3D" id="3.40.50.720">
    <property type="entry name" value="NAD(P)-binding Rossmann-like Domain"/>
    <property type="match status" value="1"/>
</dbReference>
<keyword evidence="10" id="KW-1185">Reference proteome</keyword>
<evidence type="ECO:0000259" key="8">
    <source>
        <dbReference type="PROSITE" id="PS51332"/>
    </source>
</evidence>
<dbReference type="PANTHER" id="PTHR45024">
    <property type="entry name" value="DEHYDROGENASES, SHORT CHAIN"/>
    <property type="match status" value="1"/>
</dbReference>
<dbReference type="Pfam" id="PF02310">
    <property type="entry name" value="B12-binding"/>
    <property type="match status" value="1"/>
</dbReference>
<dbReference type="InterPro" id="IPR020904">
    <property type="entry name" value="Sc_DH/Rdtase_CS"/>
</dbReference>
<evidence type="ECO:0000313" key="9">
    <source>
        <dbReference type="EMBL" id="GAA4263573.1"/>
    </source>
</evidence>
<dbReference type="SUPFAM" id="SSF52242">
    <property type="entry name" value="Cobalamin (vitamin B12)-binding domain"/>
    <property type="match status" value="1"/>
</dbReference>
<dbReference type="PRINTS" id="PR00081">
    <property type="entry name" value="GDHRDH"/>
</dbReference>
<evidence type="ECO:0000256" key="4">
    <source>
        <dbReference type="ARBA" id="ARBA00022723"/>
    </source>
</evidence>
<dbReference type="InterPro" id="IPR006158">
    <property type="entry name" value="Cobalamin-bd"/>
</dbReference>
<organism evidence="9 10">
    <name type="scientific">Dactylosporangium darangshiense</name>
    <dbReference type="NCBI Taxonomy" id="579108"/>
    <lineage>
        <taxon>Bacteria</taxon>
        <taxon>Bacillati</taxon>
        <taxon>Actinomycetota</taxon>
        <taxon>Actinomycetes</taxon>
        <taxon>Micromonosporales</taxon>
        <taxon>Micromonosporaceae</taxon>
        <taxon>Dactylosporangium</taxon>
    </lineage>
</organism>
<gene>
    <name evidence="9" type="ORF">GCM10022255_109340</name>
</gene>
<dbReference type="RefSeq" id="WP_345143152.1">
    <property type="nucleotide sequence ID" value="NZ_BAABAT010000072.1"/>
</dbReference>
<dbReference type="PROSITE" id="PS51332">
    <property type="entry name" value="B12_BINDING"/>
    <property type="match status" value="1"/>
</dbReference>